<dbReference type="GO" id="GO:0016853">
    <property type="term" value="F:isomerase activity"/>
    <property type="evidence" value="ECO:0007669"/>
    <property type="project" value="UniProtKB-KW"/>
</dbReference>
<dbReference type="PANTHER" id="PTHR11280:SF5">
    <property type="entry name" value="GLUCOSAMINE-6-PHOSPHATE ISOMERASE"/>
    <property type="match status" value="1"/>
</dbReference>
<evidence type="ECO:0000313" key="4">
    <source>
        <dbReference type="EMBL" id="ADO50531.1"/>
    </source>
</evidence>
<dbReference type="RefSeq" id="WP_013368241.1">
    <property type="nucleotide sequence ID" value="NC_014618.1"/>
</dbReference>
<name>E3G4R3_ENTLS</name>
<dbReference type="NCBIfam" id="TIGR00502">
    <property type="entry name" value="nagB"/>
    <property type="match status" value="1"/>
</dbReference>
<proteinExistence type="predicted"/>
<dbReference type="STRING" id="701347.Entcl_4298"/>
<dbReference type="PANTHER" id="PTHR11280">
    <property type="entry name" value="GLUCOSAMINE-6-PHOSPHATE ISOMERASE"/>
    <property type="match status" value="1"/>
</dbReference>
<dbReference type="Gene3D" id="3.40.50.1360">
    <property type="match status" value="1"/>
</dbReference>
<dbReference type="InterPro" id="IPR004547">
    <property type="entry name" value="Glucosamine6P_isomerase"/>
</dbReference>
<reference evidence="5" key="1">
    <citation type="submission" date="2010-10" db="EMBL/GenBank/DDBJ databases">
        <title>Complete sequence of Enterobacter cloacae SCF1.</title>
        <authorList>
            <consortium name="US DOE Joint Genome Institute"/>
            <person name="Lucas S."/>
            <person name="Copeland A."/>
            <person name="Lapidus A."/>
            <person name="Cheng J.-F."/>
            <person name="Bruce D."/>
            <person name="Goodwin L."/>
            <person name="Pitluck S."/>
            <person name="Davenport K."/>
            <person name="Detter J.C."/>
            <person name="Han C."/>
            <person name="Tapia R."/>
            <person name="Land M."/>
            <person name="Hauser L."/>
            <person name="Chang Y.-J."/>
            <person name="Jeffries C."/>
            <person name="Kyrpides N."/>
            <person name="Ivanova N."/>
            <person name="Mikhailova N."/>
            <person name="DeAngelis K."/>
            <person name="Arkin A.P."/>
            <person name="Chivian D."/>
            <person name="Edwards B."/>
            <person name="Woo H."/>
            <person name="Hazen T.C."/>
            <person name="Woyke T."/>
        </authorList>
    </citation>
    <scope>NUCLEOTIDE SEQUENCE [LARGE SCALE GENOMIC DNA]</scope>
    <source>
        <strain evidence="5">SCF1</strain>
    </source>
</reference>
<dbReference type="InterPro" id="IPR006148">
    <property type="entry name" value="Glc/Gal-6P_isomerase"/>
</dbReference>
<organism evidence="4 5">
    <name type="scientific">Enterobacter lignolyticus (strain SCF1)</name>
    <dbReference type="NCBI Taxonomy" id="701347"/>
    <lineage>
        <taxon>Bacteria</taxon>
        <taxon>Pseudomonadati</taxon>
        <taxon>Pseudomonadota</taxon>
        <taxon>Gammaproteobacteria</taxon>
        <taxon>Enterobacterales</taxon>
        <taxon>Enterobacteriaceae</taxon>
        <taxon>Pluralibacter</taxon>
    </lineage>
</organism>
<dbReference type="GO" id="GO:0042802">
    <property type="term" value="F:identical protein binding"/>
    <property type="evidence" value="ECO:0007669"/>
    <property type="project" value="TreeGrafter"/>
</dbReference>
<accession>E3G4R3</accession>
<evidence type="ECO:0000259" key="3">
    <source>
        <dbReference type="Pfam" id="PF01182"/>
    </source>
</evidence>
<dbReference type="GO" id="GO:0006043">
    <property type="term" value="P:glucosamine catabolic process"/>
    <property type="evidence" value="ECO:0007669"/>
    <property type="project" value="TreeGrafter"/>
</dbReference>
<dbReference type="CDD" id="cd01399">
    <property type="entry name" value="GlcN6P_deaminase"/>
    <property type="match status" value="1"/>
</dbReference>
<dbReference type="GO" id="GO:0006046">
    <property type="term" value="P:N-acetylglucosamine catabolic process"/>
    <property type="evidence" value="ECO:0007669"/>
    <property type="project" value="UniProtKB-UniRule"/>
</dbReference>
<dbReference type="Pfam" id="PF01182">
    <property type="entry name" value="Glucosamine_iso"/>
    <property type="match status" value="1"/>
</dbReference>
<dbReference type="AlphaFoldDB" id="E3G4R3"/>
<dbReference type="InterPro" id="IPR037171">
    <property type="entry name" value="NagB/RpiA_transferase-like"/>
</dbReference>
<evidence type="ECO:0000256" key="2">
    <source>
        <dbReference type="NCBIfam" id="TIGR00502"/>
    </source>
</evidence>
<reference evidence="4 5" key="2">
    <citation type="journal article" date="2011" name="Stand. Genomic Sci.">
        <title>Complete genome sequence of 'Enterobacter lignolyticus' SCF1.</title>
        <authorList>
            <person name="Deangelis K.M."/>
            <person name="D'Haeseleer P."/>
            <person name="Chivian D."/>
            <person name="Fortney J.L."/>
            <person name="Khudyakov J."/>
            <person name="Simmons B."/>
            <person name="Woo H."/>
            <person name="Arkin A.P."/>
            <person name="Davenport K.W."/>
            <person name="Goodwin L."/>
            <person name="Chen A."/>
            <person name="Ivanova N."/>
            <person name="Kyrpides N.C."/>
            <person name="Mavromatis K."/>
            <person name="Woyke T."/>
            <person name="Hazen T.C."/>
        </authorList>
    </citation>
    <scope>NUCLEOTIDE SEQUENCE [LARGE SCALE GENOMIC DNA]</scope>
    <source>
        <strain evidence="4 5">SCF1</strain>
    </source>
</reference>
<evidence type="ECO:0000256" key="1">
    <source>
        <dbReference type="ARBA" id="ARBA00022801"/>
    </source>
</evidence>
<feature type="domain" description="Glucosamine/galactosamine-6-phosphate isomerase" evidence="3">
    <location>
        <begin position="10"/>
        <end position="225"/>
    </location>
</feature>
<dbReference type="eggNOG" id="COG0363">
    <property type="taxonomic scope" value="Bacteria"/>
</dbReference>
<evidence type="ECO:0000313" key="5">
    <source>
        <dbReference type="Proteomes" id="UP000006872"/>
    </source>
</evidence>
<keyword evidence="5" id="KW-1185">Reference proteome</keyword>
<dbReference type="HOGENOM" id="CLU_049611_1_1_6"/>
<dbReference type="EC" id="3.5.99.6" evidence="2"/>
<dbReference type="KEGG" id="esc:Entcl_4298"/>
<dbReference type="GO" id="GO:0019262">
    <property type="term" value="P:N-acetylneuraminate catabolic process"/>
    <property type="evidence" value="ECO:0007669"/>
    <property type="project" value="TreeGrafter"/>
</dbReference>
<dbReference type="GO" id="GO:0005975">
    <property type="term" value="P:carbohydrate metabolic process"/>
    <property type="evidence" value="ECO:0007669"/>
    <property type="project" value="InterPro"/>
</dbReference>
<keyword evidence="4" id="KW-0413">Isomerase</keyword>
<sequence>MLNITITETYDEMSALAAQYVVRALHEKPELVMALPTGGTPVGMLAEMCHLARVGAADFSRAFSFNIDEYIALAKDDPQSYYRFLAHHFYQHVGIPTANTFVPDVLADSLSAECDRYERAIQNHGDFDITVLGIGHDGHIGFNEPQSTHSPVCHVIDLNDETIAANARFFSRQADVPRQAITLGIGTILRSKAIVLIASGHSKAAVMKQLHDCTRIDPLFPASFLLLHSNVTLICDSEAASLITAKR</sequence>
<dbReference type="SUPFAM" id="SSF100950">
    <property type="entry name" value="NagB/RpiA/CoA transferase-like"/>
    <property type="match status" value="1"/>
</dbReference>
<dbReference type="GO" id="GO:0005737">
    <property type="term" value="C:cytoplasm"/>
    <property type="evidence" value="ECO:0007669"/>
    <property type="project" value="TreeGrafter"/>
</dbReference>
<dbReference type="EMBL" id="CP002272">
    <property type="protein sequence ID" value="ADO50531.1"/>
    <property type="molecule type" value="Genomic_DNA"/>
</dbReference>
<keyword evidence="1" id="KW-0378">Hydrolase</keyword>
<protein>
    <recommendedName>
        <fullName evidence="2">Glucosamine-6-phosphate deaminase</fullName>
        <ecNumber evidence="2">3.5.99.6</ecNumber>
    </recommendedName>
</protein>
<gene>
    <name evidence="4" type="ordered locus">Entcl_4298</name>
</gene>
<dbReference type="Proteomes" id="UP000006872">
    <property type="component" value="Chromosome"/>
</dbReference>
<dbReference type="GO" id="GO:0004342">
    <property type="term" value="F:glucosamine-6-phosphate deaminase activity"/>
    <property type="evidence" value="ECO:0007669"/>
    <property type="project" value="UniProtKB-UniRule"/>
</dbReference>